<keyword evidence="1" id="KW-1133">Transmembrane helix</keyword>
<keyword evidence="4" id="KW-1185">Reference proteome</keyword>
<dbReference type="AlphaFoldDB" id="A0ABD2ZLN8"/>
<proteinExistence type="predicted"/>
<evidence type="ECO:0000313" key="4">
    <source>
        <dbReference type="Proteomes" id="UP001630127"/>
    </source>
</evidence>
<keyword evidence="1" id="KW-0812">Transmembrane</keyword>
<gene>
    <name evidence="3" type="ORF">ACH5RR_018504</name>
</gene>
<keyword evidence="1" id="KW-0472">Membrane</keyword>
<dbReference type="Pfam" id="PF07727">
    <property type="entry name" value="RVT_2"/>
    <property type="match status" value="1"/>
</dbReference>
<protein>
    <recommendedName>
        <fullName evidence="2">Reverse transcriptase Ty1/copia-type domain-containing protein</fullName>
    </recommendedName>
</protein>
<sequence>MQEELSQFEKNNFWTLVERLSTHLVIGTKWVFRNKLNDKGEIIRNRTKLVTKGYAQEEEIDFDETFASVARLESIHMFLAYTCFNNFKLFQMDVKSAFSNGFIDQEIFVEQPHDFENKDFINRVFKLSKALYGLKQAPRAWYERLSGFLIEMVLKEVLLILLFSQNIVLMICWLFKFTLMMLFLELLMKVCARNFLA</sequence>
<comment type="caution">
    <text evidence="3">The sequence shown here is derived from an EMBL/GenBank/DDBJ whole genome shotgun (WGS) entry which is preliminary data.</text>
</comment>
<dbReference type="EMBL" id="JBJUIK010000008">
    <property type="protein sequence ID" value="KAL3520355.1"/>
    <property type="molecule type" value="Genomic_DNA"/>
</dbReference>
<feature type="transmembrane region" description="Helical" evidence="1">
    <location>
        <begin position="168"/>
        <end position="188"/>
    </location>
</feature>
<evidence type="ECO:0000259" key="2">
    <source>
        <dbReference type="Pfam" id="PF07727"/>
    </source>
</evidence>
<name>A0ABD2ZLN8_9GENT</name>
<feature type="domain" description="Reverse transcriptase Ty1/copia-type" evidence="2">
    <location>
        <begin position="11"/>
        <end position="156"/>
    </location>
</feature>
<reference evidence="3 4" key="1">
    <citation type="submission" date="2024-11" db="EMBL/GenBank/DDBJ databases">
        <title>A near-complete genome assembly of Cinchona calisaya.</title>
        <authorList>
            <person name="Lian D.C."/>
            <person name="Zhao X.W."/>
            <person name="Wei L."/>
        </authorList>
    </citation>
    <scope>NUCLEOTIDE SEQUENCE [LARGE SCALE GENOMIC DNA]</scope>
    <source>
        <tissue evidence="3">Nenye</tissue>
    </source>
</reference>
<accession>A0ABD2ZLN8</accession>
<evidence type="ECO:0000256" key="1">
    <source>
        <dbReference type="SAM" id="Phobius"/>
    </source>
</evidence>
<evidence type="ECO:0000313" key="3">
    <source>
        <dbReference type="EMBL" id="KAL3520355.1"/>
    </source>
</evidence>
<dbReference type="InterPro" id="IPR013103">
    <property type="entry name" value="RVT_2"/>
</dbReference>
<organism evidence="3 4">
    <name type="scientific">Cinchona calisaya</name>
    <dbReference type="NCBI Taxonomy" id="153742"/>
    <lineage>
        <taxon>Eukaryota</taxon>
        <taxon>Viridiplantae</taxon>
        <taxon>Streptophyta</taxon>
        <taxon>Embryophyta</taxon>
        <taxon>Tracheophyta</taxon>
        <taxon>Spermatophyta</taxon>
        <taxon>Magnoliopsida</taxon>
        <taxon>eudicotyledons</taxon>
        <taxon>Gunneridae</taxon>
        <taxon>Pentapetalae</taxon>
        <taxon>asterids</taxon>
        <taxon>lamiids</taxon>
        <taxon>Gentianales</taxon>
        <taxon>Rubiaceae</taxon>
        <taxon>Cinchonoideae</taxon>
        <taxon>Cinchoneae</taxon>
        <taxon>Cinchona</taxon>
    </lineage>
</organism>
<dbReference type="Proteomes" id="UP001630127">
    <property type="component" value="Unassembled WGS sequence"/>
</dbReference>